<feature type="transmembrane region" description="Helical" evidence="6">
    <location>
        <begin position="239"/>
        <end position="263"/>
    </location>
</feature>
<dbReference type="EMBL" id="MGAV01000026">
    <property type="protein sequence ID" value="OGK53025.1"/>
    <property type="molecule type" value="Genomic_DNA"/>
</dbReference>
<feature type="transmembrane region" description="Helical" evidence="6">
    <location>
        <begin position="151"/>
        <end position="170"/>
    </location>
</feature>
<evidence type="ECO:0000256" key="4">
    <source>
        <dbReference type="ARBA" id="ARBA00022989"/>
    </source>
</evidence>
<dbReference type="PANTHER" id="PTHR32322:SF18">
    <property type="entry name" value="S-ADENOSYLMETHIONINE_S-ADENOSYLHOMOCYSTEINE TRANSPORTER"/>
    <property type="match status" value="1"/>
</dbReference>
<reference evidence="8 9" key="1">
    <citation type="journal article" date="2016" name="Nat. Commun.">
        <title>Thousands of microbial genomes shed light on interconnected biogeochemical processes in an aquifer system.</title>
        <authorList>
            <person name="Anantharaman K."/>
            <person name="Brown C.T."/>
            <person name="Hug L.A."/>
            <person name="Sharon I."/>
            <person name="Castelle C.J."/>
            <person name="Probst A.J."/>
            <person name="Thomas B.C."/>
            <person name="Singh A."/>
            <person name="Wilkins M.J."/>
            <person name="Karaoz U."/>
            <person name="Brodie E.L."/>
            <person name="Williams K.H."/>
            <person name="Hubbard S.S."/>
            <person name="Banfield J.F."/>
        </authorList>
    </citation>
    <scope>NUCLEOTIDE SEQUENCE [LARGE SCALE GENOMIC DNA]</scope>
</reference>
<evidence type="ECO:0000259" key="7">
    <source>
        <dbReference type="Pfam" id="PF00892"/>
    </source>
</evidence>
<keyword evidence="3 6" id="KW-0812">Transmembrane</keyword>
<keyword evidence="5 6" id="KW-0472">Membrane</keyword>
<dbReference type="Proteomes" id="UP000177418">
    <property type="component" value="Unassembled WGS sequence"/>
</dbReference>
<evidence type="ECO:0000313" key="9">
    <source>
        <dbReference type="Proteomes" id="UP000177418"/>
    </source>
</evidence>
<accession>A0A1F7JBT5</accession>
<name>A0A1F7JBT5_9BACT</name>
<evidence type="ECO:0000256" key="3">
    <source>
        <dbReference type="ARBA" id="ARBA00022692"/>
    </source>
</evidence>
<evidence type="ECO:0000313" key="8">
    <source>
        <dbReference type="EMBL" id="OGK53025.1"/>
    </source>
</evidence>
<feature type="transmembrane region" description="Helical" evidence="6">
    <location>
        <begin position="182"/>
        <end position="201"/>
    </location>
</feature>
<comment type="subcellular location">
    <subcellularLocation>
        <location evidence="1">Cell membrane</location>
        <topology evidence="1">Multi-pass membrane protein</topology>
    </subcellularLocation>
</comment>
<feature type="transmembrane region" description="Helical" evidence="6">
    <location>
        <begin position="96"/>
        <end position="117"/>
    </location>
</feature>
<comment type="caution">
    <text evidence="8">The sequence shown here is derived from an EMBL/GenBank/DDBJ whole genome shotgun (WGS) entry which is preliminary data.</text>
</comment>
<feature type="domain" description="EamA" evidence="7">
    <location>
        <begin position="7"/>
        <end position="142"/>
    </location>
</feature>
<sequence>MSNQLKKGIGLALMTMVISGFSNYVNKIAVMKIDPVLHTTIKNSLVFIMIGGFYMLFNRRHSISKLTRADKLRLILIGIIGGGVPFYLFFTALVNVSAINAALIHKSLIFWVILLAIPYLKERINIFHIIGVVLLFGSNFLIGGFSGFKFSLPELMILSATILWAIESIVAKRTLKHVDPTVMVAARMGIGALILLLITVLTGKLSVAPSLSLNQWALTIMTSFLLFGYVMTWYRALKYAPVITVASILVGATLITNILTAIIDTKNLALYNWQPSIIVISGLLFILLGTFRSNIATNKKLQQ</sequence>
<evidence type="ECO:0000256" key="1">
    <source>
        <dbReference type="ARBA" id="ARBA00004651"/>
    </source>
</evidence>
<protein>
    <recommendedName>
        <fullName evidence="7">EamA domain-containing protein</fullName>
    </recommendedName>
</protein>
<feature type="transmembrane region" description="Helical" evidence="6">
    <location>
        <begin position="269"/>
        <end position="291"/>
    </location>
</feature>
<dbReference type="SUPFAM" id="SSF103481">
    <property type="entry name" value="Multidrug resistance efflux transporter EmrE"/>
    <property type="match status" value="2"/>
</dbReference>
<feature type="transmembrane region" description="Helical" evidence="6">
    <location>
        <begin position="124"/>
        <end position="145"/>
    </location>
</feature>
<feature type="transmembrane region" description="Helical" evidence="6">
    <location>
        <begin position="213"/>
        <end position="232"/>
    </location>
</feature>
<evidence type="ECO:0000256" key="2">
    <source>
        <dbReference type="ARBA" id="ARBA00022475"/>
    </source>
</evidence>
<feature type="transmembrane region" description="Helical" evidence="6">
    <location>
        <begin position="72"/>
        <end position="90"/>
    </location>
</feature>
<dbReference type="AlphaFoldDB" id="A0A1F7JBT5"/>
<proteinExistence type="predicted"/>
<keyword evidence="2" id="KW-1003">Cell membrane</keyword>
<dbReference type="InterPro" id="IPR050638">
    <property type="entry name" value="AA-Vitamin_Transporters"/>
</dbReference>
<dbReference type="Pfam" id="PF00892">
    <property type="entry name" value="EamA"/>
    <property type="match status" value="2"/>
</dbReference>
<gene>
    <name evidence="8" type="ORF">A3H78_02335</name>
</gene>
<feature type="domain" description="EamA" evidence="7">
    <location>
        <begin position="154"/>
        <end position="287"/>
    </location>
</feature>
<organism evidence="8 9">
    <name type="scientific">Candidatus Roizmanbacteria bacterium RIFCSPLOWO2_02_FULL_36_11</name>
    <dbReference type="NCBI Taxonomy" id="1802071"/>
    <lineage>
        <taxon>Bacteria</taxon>
        <taxon>Candidatus Roizmaniibacteriota</taxon>
    </lineage>
</organism>
<dbReference type="GO" id="GO:0005886">
    <property type="term" value="C:plasma membrane"/>
    <property type="evidence" value="ECO:0007669"/>
    <property type="project" value="UniProtKB-SubCell"/>
</dbReference>
<feature type="transmembrane region" description="Helical" evidence="6">
    <location>
        <begin position="37"/>
        <end position="57"/>
    </location>
</feature>
<dbReference type="InterPro" id="IPR037185">
    <property type="entry name" value="EmrE-like"/>
</dbReference>
<dbReference type="PANTHER" id="PTHR32322">
    <property type="entry name" value="INNER MEMBRANE TRANSPORTER"/>
    <property type="match status" value="1"/>
</dbReference>
<dbReference type="InterPro" id="IPR000620">
    <property type="entry name" value="EamA_dom"/>
</dbReference>
<evidence type="ECO:0000256" key="5">
    <source>
        <dbReference type="ARBA" id="ARBA00023136"/>
    </source>
</evidence>
<feature type="transmembrane region" description="Helical" evidence="6">
    <location>
        <begin position="7"/>
        <end position="25"/>
    </location>
</feature>
<keyword evidence="4 6" id="KW-1133">Transmembrane helix</keyword>
<evidence type="ECO:0000256" key="6">
    <source>
        <dbReference type="SAM" id="Phobius"/>
    </source>
</evidence>